<dbReference type="EMBL" id="VFWZ01000011">
    <property type="protein sequence ID" value="TPN81205.1"/>
    <property type="molecule type" value="Genomic_DNA"/>
</dbReference>
<accession>A0A504IY17</accession>
<name>A0A504IY17_9FLAO</name>
<dbReference type="OrthoDB" id="1521716at2"/>
<comment type="caution">
    <text evidence="1">The sequence shown here is derived from an EMBL/GenBank/DDBJ whole genome shotgun (WGS) entry which is preliminary data.</text>
</comment>
<organism evidence="1 2">
    <name type="scientific">Aquimarina algicola</name>
    <dbReference type="NCBI Taxonomy" id="2589995"/>
    <lineage>
        <taxon>Bacteria</taxon>
        <taxon>Pseudomonadati</taxon>
        <taxon>Bacteroidota</taxon>
        <taxon>Flavobacteriia</taxon>
        <taxon>Flavobacteriales</taxon>
        <taxon>Flavobacteriaceae</taxon>
        <taxon>Aquimarina</taxon>
    </lineage>
</organism>
<gene>
    <name evidence="1" type="ORF">FHK87_24790</name>
</gene>
<sequence>MMKSLFTTYIYPILYFILLLISCNDDDDSVGAPIYFEPQISLSEQSGSFGVGQVITIDAELEASGLIENLTVSAESTILASQDYQATGEESFRLSVQVPASWLGNTQSIVFTLTDMQGQVSSESFEATISEIEPQYTIEDVTINGTNFKQITGNVNFDETLGNSNIWLLNGSVKVDQQTTLTIEEGTTIYALTADSELDINIGGDIIAEGTLEAPIIFTSFNNAPGQSGTPSVGDWIGVTLRGDNMPDDNSGILKYVRIEYGGNGDDALQLRQVGNLTTIDFVQVHDANSTGIRIRGGAVNLKHIVVTKPDSRCVRYGGGWNGNGQFWALATSSGSRAINGTDENLTPQSNPIISNATVIGAGITETTLDVGEGVRMQDGANGQYYNTVISGFGTSFRVRDGGEITMRNCAVFNNDDTGDSDGLHSSIRDQYREAANNNSEDSFSITDTFVGVSMTNSVDASTLGTFFDNVNYVGAVPVDNDWTLGWTRNFDGSIKE</sequence>
<dbReference type="PROSITE" id="PS51257">
    <property type="entry name" value="PROKAR_LIPOPROTEIN"/>
    <property type="match status" value="1"/>
</dbReference>
<dbReference type="PANTHER" id="PTHR41339">
    <property type="entry name" value="LIPL48"/>
    <property type="match status" value="1"/>
</dbReference>
<evidence type="ECO:0000313" key="2">
    <source>
        <dbReference type="Proteomes" id="UP000315540"/>
    </source>
</evidence>
<proteinExistence type="predicted"/>
<dbReference type="PANTHER" id="PTHR41339:SF1">
    <property type="entry name" value="SECRETED PROTEIN"/>
    <property type="match status" value="1"/>
</dbReference>
<reference evidence="1 2" key="1">
    <citation type="submission" date="2019-06" db="EMBL/GenBank/DDBJ databases">
        <authorList>
            <person name="Meng X."/>
        </authorList>
    </citation>
    <scope>NUCLEOTIDE SEQUENCE [LARGE SCALE GENOMIC DNA]</scope>
    <source>
        <strain evidence="1 2">M625</strain>
    </source>
</reference>
<evidence type="ECO:0000313" key="1">
    <source>
        <dbReference type="EMBL" id="TPN81205.1"/>
    </source>
</evidence>
<protein>
    <recommendedName>
        <fullName evidence="3">Right-handed parallel beta-helix repeat-containing protein</fullName>
    </recommendedName>
</protein>
<dbReference type="AlphaFoldDB" id="A0A504IY17"/>
<evidence type="ECO:0008006" key="3">
    <source>
        <dbReference type="Google" id="ProtNLM"/>
    </source>
</evidence>
<dbReference type="RefSeq" id="WP_140597579.1">
    <property type="nucleotide sequence ID" value="NZ_VFWZ01000011.1"/>
</dbReference>
<dbReference type="Proteomes" id="UP000315540">
    <property type="component" value="Unassembled WGS sequence"/>
</dbReference>
<keyword evidence="2" id="KW-1185">Reference proteome</keyword>